<organism evidence="1 2">
    <name type="scientific">Brumimicrobium glaciale</name>
    <dbReference type="NCBI Taxonomy" id="200475"/>
    <lineage>
        <taxon>Bacteria</taxon>
        <taxon>Pseudomonadati</taxon>
        <taxon>Bacteroidota</taxon>
        <taxon>Flavobacteriia</taxon>
        <taxon>Flavobacteriales</taxon>
        <taxon>Crocinitomicaceae</taxon>
        <taxon>Brumimicrobium</taxon>
    </lineage>
</organism>
<dbReference type="RefSeq" id="WP_130091809.1">
    <property type="nucleotide sequence ID" value="NZ_SETE01000001.1"/>
</dbReference>
<protein>
    <recommendedName>
        <fullName evidence="3">T9SS type A sorting domain-containing protein</fullName>
    </recommendedName>
</protein>
<evidence type="ECO:0000313" key="1">
    <source>
        <dbReference type="EMBL" id="RYM35442.1"/>
    </source>
</evidence>
<gene>
    <name evidence="1" type="ORF">ERX46_00175</name>
</gene>
<evidence type="ECO:0000313" key="2">
    <source>
        <dbReference type="Proteomes" id="UP000293952"/>
    </source>
</evidence>
<dbReference type="EMBL" id="SETE01000001">
    <property type="protein sequence ID" value="RYM35442.1"/>
    <property type="molecule type" value="Genomic_DNA"/>
</dbReference>
<accession>A0A4Q4KR98</accession>
<comment type="caution">
    <text evidence="1">The sequence shown here is derived from an EMBL/GenBank/DDBJ whole genome shotgun (WGS) entry which is preliminary data.</text>
</comment>
<reference evidence="1 2" key="1">
    <citation type="submission" date="2019-02" db="EMBL/GenBank/DDBJ databases">
        <title>Genome sequence of the sea-ice species Brumimicrobium glaciale.</title>
        <authorList>
            <person name="Bowman J.P."/>
        </authorList>
    </citation>
    <scope>NUCLEOTIDE SEQUENCE [LARGE SCALE GENOMIC DNA]</scope>
    <source>
        <strain evidence="1 2">IC156</strain>
    </source>
</reference>
<keyword evidence="2" id="KW-1185">Reference proteome</keyword>
<evidence type="ECO:0008006" key="3">
    <source>
        <dbReference type="Google" id="ProtNLM"/>
    </source>
</evidence>
<sequence>MRQLIITFYLIFIVGFGAVGQYDFTAIAERSDGVTLIVKIKVTGVYFKSLSWGCEYAVEFNTSSAFYENDVEMVNNVPQINDLNIIFECNPSLFGNTIETNIPRTLGDNIGQRTTLQNTNISENCDNISLENLMSTRAILLMGFFNGAIEFSETITTDVISTLPVELITFDAVKQNRDVKLSWKTASELNNDYFTVDRSADGISWETIQTLSGAGNSSHVSDYSWLDVSPYSGISYYRLKQTDYDGKSETFNIVSVVQNEVEELQAYPNPVSHSSTLLGVDSDKPNRIFNTVGVEVTGNVNISHSPYQKTVLDMSNLPTGLYYVTNGEKSIQLSKE</sequence>
<dbReference type="AlphaFoldDB" id="A0A4Q4KR98"/>
<dbReference type="Proteomes" id="UP000293952">
    <property type="component" value="Unassembled WGS sequence"/>
</dbReference>
<proteinExistence type="predicted"/>
<dbReference type="OrthoDB" id="1467916at2"/>
<name>A0A4Q4KR98_9FLAO</name>